<evidence type="ECO:0000259" key="2">
    <source>
        <dbReference type="PROSITE" id="PS51388"/>
    </source>
</evidence>
<accession>A0A7J6T118</accession>
<dbReference type="AlphaFoldDB" id="A0A7J6T118"/>
<dbReference type="EMBL" id="JABANM010011163">
    <property type="protein sequence ID" value="KAF4738136.1"/>
    <property type="molecule type" value="Genomic_DNA"/>
</dbReference>
<proteinExistence type="predicted"/>
<reference evidence="3 4" key="1">
    <citation type="submission" date="2020-04" db="EMBL/GenBank/DDBJ databases">
        <title>Perkinsus olseni comparative genomics.</title>
        <authorList>
            <person name="Bogema D.R."/>
        </authorList>
    </citation>
    <scope>NUCLEOTIDE SEQUENCE [LARGE SCALE GENOMIC DNA]</scope>
    <source>
        <strain evidence="3">ATCC PRA-205</strain>
    </source>
</reference>
<dbReference type="InterPro" id="IPR020850">
    <property type="entry name" value="GED_dom"/>
</dbReference>
<evidence type="ECO:0000313" key="4">
    <source>
        <dbReference type="Proteomes" id="UP000574390"/>
    </source>
</evidence>
<sequence length="97" mass="11507">MGCLLSRREQQRRQLLEEIEQLKKSQQQCREEVEELRRESDELRELREQSPVQTVPSRISSCDDVPDAMYLLFRYTTSLRESGDRHAECSRTLGFES</sequence>
<evidence type="ECO:0000256" key="1">
    <source>
        <dbReference type="SAM" id="Coils"/>
    </source>
</evidence>
<keyword evidence="1" id="KW-0175">Coiled coil</keyword>
<feature type="coiled-coil region" evidence="1">
    <location>
        <begin position="5"/>
        <end position="49"/>
    </location>
</feature>
<gene>
    <name evidence="3" type="ORF">FOZ62_009312</name>
</gene>
<protein>
    <recommendedName>
        <fullName evidence="2">GED domain-containing protein</fullName>
    </recommendedName>
</protein>
<feature type="domain" description="GED" evidence="2">
    <location>
        <begin position="1"/>
        <end position="51"/>
    </location>
</feature>
<dbReference type="PROSITE" id="PS51388">
    <property type="entry name" value="GED"/>
    <property type="match status" value="1"/>
</dbReference>
<organism evidence="3 4">
    <name type="scientific">Perkinsus olseni</name>
    <name type="common">Perkinsus atlanticus</name>
    <dbReference type="NCBI Taxonomy" id="32597"/>
    <lineage>
        <taxon>Eukaryota</taxon>
        <taxon>Sar</taxon>
        <taxon>Alveolata</taxon>
        <taxon>Perkinsozoa</taxon>
        <taxon>Perkinsea</taxon>
        <taxon>Perkinsida</taxon>
        <taxon>Perkinsidae</taxon>
        <taxon>Perkinsus</taxon>
    </lineage>
</organism>
<dbReference type="Proteomes" id="UP000574390">
    <property type="component" value="Unassembled WGS sequence"/>
</dbReference>
<comment type="caution">
    <text evidence="3">The sequence shown here is derived from an EMBL/GenBank/DDBJ whole genome shotgun (WGS) entry which is preliminary data.</text>
</comment>
<evidence type="ECO:0000313" key="3">
    <source>
        <dbReference type="EMBL" id="KAF4738136.1"/>
    </source>
</evidence>
<name>A0A7J6T118_PEROL</name>